<sequence length="329" mass="36820">MTEARPSSVAEPLMEVKNLKKYFPITGGVFQRHVGDVRAVDDVSFTIYKGESFGLVGESGCGKSTIGRTILRLLEKTDGSVLFKGQDVHKLSKQQLRSIRPQMQIVFQDPFSSLNPRIKVGEAIGEALLDHKLIPKKELRERVEEILRICGLSSYHYDRFPHEFSGGQRQRIGIARALILNPDFIVADEPVSALDVSIQAQIINLLSDLQAEKQLTYLFISHDLSVVEHLCNRIGVMYLGSMVEMASKDELFQNPLHPYTKALLSAVPIPDPTIKRERIVLKGDIPSPANPPSGCKFHTRCPLASDICKQDIPEYRNMGNDHYVACHFA</sequence>
<dbReference type="PANTHER" id="PTHR43776">
    <property type="entry name" value="TRANSPORT ATP-BINDING PROTEIN"/>
    <property type="match status" value="1"/>
</dbReference>
<organism evidence="6 7">
    <name type="scientific">Paenibacillus provencensis</name>
    <dbReference type="NCBI Taxonomy" id="441151"/>
    <lineage>
        <taxon>Bacteria</taxon>
        <taxon>Bacillati</taxon>
        <taxon>Bacillota</taxon>
        <taxon>Bacilli</taxon>
        <taxon>Bacillales</taxon>
        <taxon>Paenibacillaceae</taxon>
        <taxon>Paenibacillus</taxon>
    </lineage>
</organism>
<dbReference type="SMART" id="SM00382">
    <property type="entry name" value="AAA"/>
    <property type="match status" value="1"/>
</dbReference>
<dbReference type="Proteomes" id="UP001597169">
    <property type="component" value="Unassembled WGS sequence"/>
</dbReference>
<accession>A0ABW3QB78</accession>
<dbReference type="CDD" id="cd03257">
    <property type="entry name" value="ABC_NikE_OppD_transporters"/>
    <property type="match status" value="1"/>
</dbReference>
<dbReference type="InterPro" id="IPR027417">
    <property type="entry name" value="P-loop_NTPase"/>
</dbReference>
<comment type="caution">
    <text evidence="6">The sequence shown here is derived from an EMBL/GenBank/DDBJ whole genome shotgun (WGS) entry which is preliminary data.</text>
</comment>
<dbReference type="SUPFAM" id="SSF52540">
    <property type="entry name" value="P-loop containing nucleoside triphosphate hydrolases"/>
    <property type="match status" value="1"/>
</dbReference>
<keyword evidence="4 6" id="KW-0067">ATP-binding</keyword>
<dbReference type="InterPro" id="IPR003439">
    <property type="entry name" value="ABC_transporter-like_ATP-bd"/>
</dbReference>
<evidence type="ECO:0000256" key="3">
    <source>
        <dbReference type="ARBA" id="ARBA00022741"/>
    </source>
</evidence>
<dbReference type="Pfam" id="PF08352">
    <property type="entry name" value="oligo_HPY"/>
    <property type="match status" value="1"/>
</dbReference>
<dbReference type="InterPro" id="IPR003593">
    <property type="entry name" value="AAA+_ATPase"/>
</dbReference>
<proteinExistence type="inferred from homology"/>
<dbReference type="Gene3D" id="3.40.50.300">
    <property type="entry name" value="P-loop containing nucleotide triphosphate hydrolases"/>
    <property type="match status" value="1"/>
</dbReference>
<evidence type="ECO:0000313" key="6">
    <source>
        <dbReference type="EMBL" id="MFD1129756.1"/>
    </source>
</evidence>
<protein>
    <submittedName>
        <fullName evidence="6">ABC transporter ATP-binding protein</fullName>
    </submittedName>
</protein>
<evidence type="ECO:0000256" key="1">
    <source>
        <dbReference type="ARBA" id="ARBA00005417"/>
    </source>
</evidence>
<feature type="domain" description="ABC transporter" evidence="5">
    <location>
        <begin position="14"/>
        <end position="264"/>
    </location>
</feature>
<dbReference type="NCBIfam" id="NF008453">
    <property type="entry name" value="PRK11308.1"/>
    <property type="match status" value="1"/>
</dbReference>
<dbReference type="PANTHER" id="PTHR43776:SF8">
    <property type="entry name" value="ABC TRANSPORTER, ATP-BINDING PROTEIN"/>
    <property type="match status" value="1"/>
</dbReference>
<evidence type="ECO:0000256" key="4">
    <source>
        <dbReference type="ARBA" id="ARBA00022840"/>
    </source>
</evidence>
<comment type="similarity">
    <text evidence="1">Belongs to the ABC transporter superfamily.</text>
</comment>
<dbReference type="Pfam" id="PF00005">
    <property type="entry name" value="ABC_tran"/>
    <property type="match status" value="1"/>
</dbReference>
<dbReference type="NCBIfam" id="TIGR01727">
    <property type="entry name" value="oligo_HPY"/>
    <property type="match status" value="1"/>
</dbReference>
<name>A0ABW3QB78_9BACL</name>
<keyword evidence="3" id="KW-0547">Nucleotide-binding</keyword>
<dbReference type="EMBL" id="JBHTKX010000002">
    <property type="protein sequence ID" value="MFD1129756.1"/>
    <property type="molecule type" value="Genomic_DNA"/>
</dbReference>
<dbReference type="PROSITE" id="PS50893">
    <property type="entry name" value="ABC_TRANSPORTER_2"/>
    <property type="match status" value="1"/>
</dbReference>
<dbReference type="PROSITE" id="PS00211">
    <property type="entry name" value="ABC_TRANSPORTER_1"/>
    <property type="match status" value="1"/>
</dbReference>
<evidence type="ECO:0000256" key="2">
    <source>
        <dbReference type="ARBA" id="ARBA00022448"/>
    </source>
</evidence>
<dbReference type="GO" id="GO:0005524">
    <property type="term" value="F:ATP binding"/>
    <property type="evidence" value="ECO:0007669"/>
    <property type="project" value="UniProtKB-KW"/>
</dbReference>
<dbReference type="InterPro" id="IPR013563">
    <property type="entry name" value="Oligopep_ABC_C"/>
</dbReference>
<keyword evidence="2" id="KW-0813">Transport</keyword>
<dbReference type="InterPro" id="IPR017871">
    <property type="entry name" value="ABC_transporter-like_CS"/>
</dbReference>
<evidence type="ECO:0000313" key="7">
    <source>
        <dbReference type="Proteomes" id="UP001597169"/>
    </source>
</evidence>
<dbReference type="RefSeq" id="WP_251583194.1">
    <property type="nucleotide sequence ID" value="NZ_JBHTKX010000002.1"/>
</dbReference>
<dbReference type="InterPro" id="IPR050319">
    <property type="entry name" value="ABC_transp_ATP-bind"/>
</dbReference>
<keyword evidence="7" id="KW-1185">Reference proteome</keyword>
<reference evidence="7" key="1">
    <citation type="journal article" date="2019" name="Int. J. Syst. Evol. Microbiol.">
        <title>The Global Catalogue of Microorganisms (GCM) 10K type strain sequencing project: providing services to taxonomists for standard genome sequencing and annotation.</title>
        <authorList>
            <consortium name="The Broad Institute Genomics Platform"/>
            <consortium name="The Broad Institute Genome Sequencing Center for Infectious Disease"/>
            <person name="Wu L."/>
            <person name="Ma J."/>
        </authorList>
    </citation>
    <scope>NUCLEOTIDE SEQUENCE [LARGE SCALE GENOMIC DNA]</scope>
    <source>
        <strain evidence="7">CCUG 53519</strain>
    </source>
</reference>
<gene>
    <name evidence="6" type="ORF">ACFQ3J_16425</name>
</gene>
<evidence type="ECO:0000259" key="5">
    <source>
        <dbReference type="PROSITE" id="PS50893"/>
    </source>
</evidence>